<organism evidence="2 3">
    <name type="scientific">Prevotella communis</name>
    <dbReference type="NCBI Taxonomy" id="2913614"/>
    <lineage>
        <taxon>Bacteria</taxon>
        <taxon>Pseudomonadati</taxon>
        <taxon>Bacteroidota</taxon>
        <taxon>Bacteroidia</taxon>
        <taxon>Bacteroidales</taxon>
        <taxon>Prevotellaceae</taxon>
        <taxon>Prevotella</taxon>
    </lineage>
</organism>
<dbReference type="Pfam" id="PF08238">
    <property type="entry name" value="Sel1"/>
    <property type="match status" value="4"/>
</dbReference>
<dbReference type="InterPro" id="IPR000157">
    <property type="entry name" value="TIR_dom"/>
</dbReference>
<dbReference type="SUPFAM" id="SSF81901">
    <property type="entry name" value="HCP-like"/>
    <property type="match status" value="1"/>
</dbReference>
<dbReference type="Pfam" id="PF13676">
    <property type="entry name" value="TIR_2"/>
    <property type="match status" value="1"/>
</dbReference>
<dbReference type="STRING" id="645274.SAMN04487901_12145"/>
<dbReference type="PROSITE" id="PS50104">
    <property type="entry name" value="TIR"/>
    <property type="match status" value="1"/>
</dbReference>
<dbReference type="EMBL" id="FNCQ01000021">
    <property type="protein sequence ID" value="SDH26649.1"/>
    <property type="molecule type" value="Genomic_DNA"/>
</dbReference>
<evidence type="ECO:0000313" key="3">
    <source>
        <dbReference type="Proteomes" id="UP000198779"/>
    </source>
</evidence>
<dbReference type="InterPro" id="IPR006597">
    <property type="entry name" value="Sel1-like"/>
</dbReference>
<dbReference type="Proteomes" id="UP000198779">
    <property type="component" value="Unassembled WGS sequence"/>
</dbReference>
<dbReference type="InterPro" id="IPR035897">
    <property type="entry name" value="Toll_tir_struct_dom_sf"/>
</dbReference>
<accession>A0A1G8B034</accession>
<dbReference type="InterPro" id="IPR011990">
    <property type="entry name" value="TPR-like_helical_dom_sf"/>
</dbReference>
<dbReference type="Gene3D" id="3.40.50.10140">
    <property type="entry name" value="Toll/interleukin-1 receptor homology (TIR) domain"/>
    <property type="match status" value="1"/>
</dbReference>
<dbReference type="SUPFAM" id="SSF52200">
    <property type="entry name" value="Toll/Interleukin receptor TIR domain"/>
    <property type="match status" value="1"/>
</dbReference>
<feature type="domain" description="TIR" evidence="1">
    <location>
        <begin position="1"/>
        <end position="131"/>
    </location>
</feature>
<evidence type="ECO:0000313" key="2">
    <source>
        <dbReference type="EMBL" id="SDH26649.1"/>
    </source>
</evidence>
<keyword evidence="3" id="KW-1185">Reference proteome</keyword>
<proteinExistence type="predicted"/>
<dbReference type="PANTHER" id="PTHR11102:SF160">
    <property type="entry name" value="ERAD-ASSOCIATED E3 UBIQUITIN-PROTEIN LIGASE COMPONENT HRD3"/>
    <property type="match status" value="1"/>
</dbReference>
<protein>
    <submittedName>
        <fullName evidence="2">Sel1 repeat-containing protein</fullName>
    </submittedName>
</protein>
<name>A0A1G8B034_9BACT</name>
<dbReference type="SMART" id="SM00671">
    <property type="entry name" value="SEL1"/>
    <property type="match status" value="3"/>
</dbReference>
<dbReference type="AlphaFoldDB" id="A0A1G8B034"/>
<dbReference type="GO" id="GO:0007165">
    <property type="term" value="P:signal transduction"/>
    <property type="evidence" value="ECO:0007669"/>
    <property type="project" value="InterPro"/>
</dbReference>
<dbReference type="Gene3D" id="1.25.40.10">
    <property type="entry name" value="Tetratricopeptide repeat domain"/>
    <property type="match status" value="1"/>
</dbReference>
<sequence>MKYKIFISYSRKDSGKVEAIKKEIEQATGVECWMDMEGISYDSPDFVDVIVKAIDNARVFLFMLSEHSQKSRIARGEITLAQKKNKHISIKNIDKCEMTDNFTVLYSQNNLCDYSEENQKKKLFHEIRKWLGLEDFNSGVFYQKGNITQDTFLEVAEQLYKRKAYAEAYNIFHSLSEEGNAIALYYLGIMSIYGEGTEIDANEGVGLLKKASEKCNVEAQYTLGQIYEKGLHGIPQDLHESLSWYEKAAAQNHHLSHLGVIRLNRPPYDTSTISTYNKGKELLERKEYSEAMRFFLCAAEKEHTPSMREIASMYEIGLVTNRSYRQTFEWLNKAIMLGDSEAEYISKELKFELTGQYW</sequence>
<gene>
    <name evidence="2" type="ORF">SAMN04487901_12145</name>
</gene>
<dbReference type="RefSeq" id="WP_091819086.1">
    <property type="nucleotide sequence ID" value="NZ_FNCQ01000021.1"/>
</dbReference>
<evidence type="ECO:0000259" key="1">
    <source>
        <dbReference type="PROSITE" id="PS50104"/>
    </source>
</evidence>
<dbReference type="PANTHER" id="PTHR11102">
    <property type="entry name" value="SEL-1-LIKE PROTEIN"/>
    <property type="match status" value="1"/>
</dbReference>
<dbReference type="InterPro" id="IPR050767">
    <property type="entry name" value="Sel1_AlgK"/>
</dbReference>
<reference evidence="3" key="1">
    <citation type="submission" date="2016-10" db="EMBL/GenBank/DDBJ databases">
        <authorList>
            <person name="Varghese N."/>
            <person name="Submissions S."/>
        </authorList>
    </citation>
    <scope>NUCLEOTIDE SEQUENCE [LARGE SCALE GENOMIC DNA]</scope>
    <source>
        <strain evidence="3">BP1-148</strain>
    </source>
</reference>